<dbReference type="CDD" id="cd06170">
    <property type="entry name" value="LuxR_C_like"/>
    <property type="match status" value="1"/>
</dbReference>
<dbReference type="PROSITE" id="PS50043">
    <property type="entry name" value="HTH_LUXR_2"/>
    <property type="match status" value="1"/>
</dbReference>
<evidence type="ECO:0000259" key="6">
    <source>
        <dbReference type="PROSITE" id="PS50043"/>
    </source>
</evidence>
<dbReference type="InterPro" id="IPR016032">
    <property type="entry name" value="Sig_transdc_resp-reg_C-effctor"/>
</dbReference>
<dbReference type="PROSITE" id="PS50110">
    <property type="entry name" value="RESPONSE_REGULATORY"/>
    <property type="match status" value="1"/>
</dbReference>
<feature type="domain" description="HTH luxR-type" evidence="6">
    <location>
        <begin position="150"/>
        <end position="215"/>
    </location>
</feature>
<keyword evidence="2" id="KW-0805">Transcription regulation</keyword>
<dbReference type="InterPro" id="IPR058245">
    <property type="entry name" value="NreC/VraR/RcsB-like_REC"/>
</dbReference>
<dbReference type="InterPro" id="IPR011006">
    <property type="entry name" value="CheY-like_superfamily"/>
</dbReference>
<evidence type="ECO:0000259" key="7">
    <source>
        <dbReference type="PROSITE" id="PS50110"/>
    </source>
</evidence>
<dbReference type="SMART" id="SM00421">
    <property type="entry name" value="HTH_LUXR"/>
    <property type="match status" value="1"/>
</dbReference>
<comment type="caution">
    <text evidence="8">The sequence shown here is derived from an EMBL/GenBank/DDBJ whole genome shotgun (WGS) entry which is preliminary data.</text>
</comment>
<dbReference type="InterPro" id="IPR001789">
    <property type="entry name" value="Sig_transdc_resp-reg_receiver"/>
</dbReference>
<protein>
    <submittedName>
        <fullName evidence="8">Response regulator transcription factor</fullName>
    </submittedName>
</protein>
<dbReference type="Gene3D" id="3.40.50.2300">
    <property type="match status" value="1"/>
</dbReference>
<dbReference type="SUPFAM" id="SSF46894">
    <property type="entry name" value="C-terminal effector domain of the bipartite response regulators"/>
    <property type="match status" value="1"/>
</dbReference>
<dbReference type="InterPro" id="IPR039420">
    <property type="entry name" value="WalR-like"/>
</dbReference>
<evidence type="ECO:0000256" key="1">
    <source>
        <dbReference type="ARBA" id="ARBA00022553"/>
    </source>
</evidence>
<dbReference type="Pfam" id="PF00072">
    <property type="entry name" value="Response_reg"/>
    <property type="match status" value="1"/>
</dbReference>
<reference evidence="8" key="1">
    <citation type="submission" date="2022-01" db="EMBL/GenBank/DDBJ databases">
        <authorList>
            <person name="Jo J.-H."/>
            <person name="Im W.-T."/>
        </authorList>
    </citation>
    <scope>NUCLEOTIDE SEQUENCE</scope>
    <source>
        <strain evidence="8">NA20</strain>
    </source>
</reference>
<dbReference type="EMBL" id="JAKLTR010000005">
    <property type="protein sequence ID" value="MCG2614437.1"/>
    <property type="molecule type" value="Genomic_DNA"/>
</dbReference>
<gene>
    <name evidence="8" type="ORF">LZZ85_09105</name>
</gene>
<keyword evidence="1 5" id="KW-0597">Phosphoprotein</keyword>
<evidence type="ECO:0000256" key="3">
    <source>
        <dbReference type="ARBA" id="ARBA00023125"/>
    </source>
</evidence>
<evidence type="ECO:0000256" key="5">
    <source>
        <dbReference type="PROSITE-ProRule" id="PRU00169"/>
    </source>
</evidence>
<dbReference type="RefSeq" id="WP_237870854.1">
    <property type="nucleotide sequence ID" value="NZ_JAKLTR010000005.1"/>
</dbReference>
<keyword evidence="4" id="KW-0804">Transcription</keyword>
<dbReference type="PRINTS" id="PR00038">
    <property type="entry name" value="HTHLUXR"/>
</dbReference>
<dbReference type="SUPFAM" id="SSF52172">
    <property type="entry name" value="CheY-like"/>
    <property type="match status" value="1"/>
</dbReference>
<sequence>MAKTKQKIQVAIADDHSLLRNALAKLIGTFEGYTVIFEADNGKDLRTKIMQNVVPDIVLLDINMPEMDGFETTQWLHKTYPHIKILALSMLSDEKTIIKMFRLGAKGYLLKNTDPAELKQALDSIVDKSVYLSEYVSGKLVMGLHQEAEPTEKEVVLQEKEREFLRWVCSELSYKEIAEKMFLSPRTIDDYRQSLFNKLKVHSRVGLVMYSIKNGIVEM</sequence>
<evidence type="ECO:0000313" key="9">
    <source>
        <dbReference type="Proteomes" id="UP001165367"/>
    </source>
</evidence>
<proteinExistence type="predicted"/>
<evidence type="ECO:0000256" key="2">
    <source>
        <dbReference type="ARBA" id="ARBA00023015"/>
    </source>
</evidence>
<feature type="modified residue" description="4-aspartylphosphate" evidence="5">
    <location>
        <position position="61"/>
    </location>
</feature>
<feature type="domain" description="Response regulatory" evidence="7">
    <location>
        <begin position="9"/>
        <end position="126"/>
    </location>
</feature>
<accession>A0ABS9KQ30</accession>
<dbReference type="SMART" id="SM00448">
    <property type="entry name" value="REC"/>
    <property type="match status" value="1"/>
</dbReference>
<keyword evidence="9" id="KW-1185">Reference proteome</keyword>
<name>A0ABS9KQ30_9BACT</name>
<dbReference type="PANTHER" id="PTHR43214:SF41">
    <property type="entry name" value="NITRATE_NITRITE RESPONSE REGULATOR PROTEIN NARP"/>
    <property type="match status" value="1"/>
</dbReference>
<dbReference type="CDD" id="cd17535">
    <property type="entry name" value="REC_NarL-like"/>
    <property type="match status" value="1"/>
</dbReference>
<dbReference type="Proteomes" id="UP001165367">
    <property type="component" value="Unassembled WGS sequence"/>
</dbReference>
<evidence type="ECO:0000313" key="8">
    <source>
        <dbReference type="EMBL" id="MCG2614437.1"/>
    </source>
</evidence>
<dbReference type="InterPro" id="IPR000792">
    <property type="entry name" value="Tscrpt_reg_LuxR_C"/>
</dbReference>
<evidence type="ECO:0000256" key="4">
    <source>
        <dbReference type="ARBA" id="ARBA00023163"/>
    </source>
</evidence>
<organism evidence="8 9">
    <name type="scientific">Terrimonas ginsenosidimutans</name>
    <dbReference type="NCBI Taxonomy" id="2908004"/>
    <lineage>
        <taxon>Bacteria</taxon>
        <taxon>Pseudomonadati</taxon>
        <taxon>Bacteroidota</taxon>
        <taxon>Chitinophagia</taxon>
        <taxon>Chitinophagales</taxon>
        <taxon>Chitinophagaceae</taxon>
        <taxon>Terrimonas</taxon>
    </lineage>
</organism>
<keyword evidence="3" id="KW-0238">DNA-binding</keyword>
<dbReference type="PANTHER" id="PTHR43214">
    <property type="entry name" value="TWO-COMPONENT RESPONSE REGULATOR"/>
    <property type="match status" value="1"/>
</dbReference>
<dbReference type="Pfam" id="PF00196">
    <property type="entry name" value="GerE"/>
    <property type="match status" value="1"/>
</dbReference>